<dbReference type="Proteomes" id="UP001364224">
    <property type="component" value="Unassembled WGS sequence"/>
</dbReference>
<gene>
    <name evidence="1" type="ORF">V1286_005010</name>
</gene>
<reference evidence="1 2" key="1">
    <citation type="submission" date="2024-02" db="EMBL/GenBank/DDBJ databases">
        <title>Adaptive strategies in a cosmopolitan and abundant soil bacterium.</title>
        <authorList>
            <person name="Carini P."/>
        </authorList>
    </citation>
    <scope>NUCLEOTIDE SEQUENCE [LARGE SCALE GENOMIC DNA]</scope>
    <source>
        <strain evidence="1 2">AZCC 1608</strain>
    </source>
</reference>
<dbReference type="RefSeq" id="WP_334483722.1">
    <property type="nucleotide sequence ID" value="NZ_JAZHRV010000001.1"/>
</dbReference>
<evidence type="ECO:0000313" key="2">
    <source>
        <dbReference type="Proteomes" id="UP001364224"/>
    </source>
</evidence>
<evidence type="ECO:0000313" key="1">
    <source>
        <dbReference type="EMBL" id="MEH2557481.1"/>
    </source>
</evidence>
<protein>
    <submittedName>
        <fullName evidence="1">Uncharacterized protein</fullName>
    </submittedName>
</protein>
<dbReference type="EMBL" id="JAZHRV010000001">
    <property type="protein sequence ID" value="MEH2557481.1"/>
    <property type="molecule type" value="Genomic_DNA"/>
</dbReference>
<organism evidence="1 2">
    <name type="scientific">Bradyrhizobium algeriense</name>
    <dbReference type="NCBI Taxonomy" id="634784"/>
    <lineage>
        <taxon>Bacteria</taxon>
        <taxon>Pseudomonadati</taxon>
        <taxon>Pseudomonadota</taxon>
        <taxon>Alphaproteobacteria</taxon>
        <taxon>Hyphomicrobiales</taxon>
        <taxon>Nitrobacteraceae</taxon>
        <taxon>Bradyrhizobium</taxon>
    </lineage>
</organism>
<name>A0ABU8BHA4_9BRAD</name>
<comment type="caution">
    <text evidence="1">The sequence shown here is derived from an EMBL/GenBank/DDBJ whole genome shotgun (WGS) entry which is preliminary data.</text>
</comment>
<proteinExistence type="predicted"/>
<sequence length="217" mass="24486">MIRPIYSFAEVVYLERAEKLAHKTVIERLVAVVQSKNASPTWNDVRTVLLDFNRAGLRGLVQDLYTASKDNRAFLHARLGLGHDQLQPFKANISTWICPDLMNDQSVSVSKAKKAIAHYKKAIGRPEGMAELSIFYCEEAFGFLESCSMEDESYFAALIRMYGRSLEFVSSLPAAERATYLERLDKLRSRGSHVGWGVQDELNSLWYAAALGEQQSE</sequence>
<keyword evidence="2" id="KW-1185">Reference proteome</keyword>
<accession>A0ABU8BHA4</accession>